<evidence type="ECO:0000313" key="2">
    <source>
        <dbReference type="Proteomes" id="UP000003688"/>
    </source>
</evidence>
<name>B9XC20_PEDPL</name>
<dbReference type="RefSeq" id="WP_007413368.1">
    <property type="nucleotide sequence ID" value="NZ_ABOX02000004.1"/>
</dbReference>
<organism evidence="1 2">
    <name type="scientific">Pedosphaera parvula (strain Ellin514)</name>
    <dbReference type="NCBI Taxonomy" id="320771"/>
    <lineage>
        <taxon>Bacteria</taxon>
        <taxon>Pseudomonadati</taxon>
        <taxon>Verrucomicrobiota</taxon>
        <taxon>Pedosphaerae</taxon>
        <taxon>Pedosphaerales</taxon>
        <taxon>Pedosphaeraceae</taxon>
        <taxon>Pedosphaera</taxon>
    </lineage>
</organism>
<protein>
    <submittedName>
        <fullName evidence="1">Uncharacterized protein</fullName>
    </submittedName>
</protein>
<gene>
    <name evidence="1" type="ORF">Cflav_PD5123</name>
</gene>
<accession>B9XC20</accession>
<sequence length="67" mass="7822">MARKLNSSEELAFLQPRSFIELWCDSEQHYPQNFRQKITRTLPELQPMAPLLQGLALDGDGIDDDWF</sequence>
<dbReference type="EMBL" id="ABOX02000004">
    <property type="protein sequence ID" value="EEF62488.1"/>
    <property type="molecule type" value="Genomic_DNA"/>
</dbReference>
<dbReference type="Proteomes" id="UP000003688">
    <property type="component" value="Unassembled WGS sequence"/>
</dbReference>
<evidence type="ECO:0000313" key="1">
    <source>
        <dbReference type="EMBL" id="EEF62488.1"/>
    </source>
</evidence>
<proteinExistence type="predicted"/>
<keyword evidence="2" id="KW-1185">Reference proteome</keyword>
<comment type="caution">
    <text evidence="1">The sequence shown here is derived from an EMBL/GenBank/DDBJ whole genome shotgun (WGS) entry which is preliminary data.</text>
</comment>
<dbReference type="STRING" id="320771.Cflav_PD5123"/>
<reference evidence="1 2" key="1">
    <citation type="journal article" date="2011" name="J. Bacteriol.">
        <title>Genome sequence of 'Pedosphaera parvula' Ellin514, an aerobic Verrucomicrobial isolate from pasture soil.</title>
        <authorList>
            <person name="Kant R."/>
            <person name="van Passel M.W."/>
            <person name="Sangwan P."/>
            <person name="Palva A."/>
            <person name="Lucas S."/>
            <person name="Copeland A."/>
            <person name="Lapidus A."/>
            <person name="Glavina Del Rio T."/>
            <person name="Dalin E."/>
            <person name="Tice H."/>
            <person name="Bruce D."/>
            <person name="Goodwin L."/>
            <person name="Pitluck S."/>
            <person name="Chertkov O."/>
            <person name="Larimer F.W."/>
            <person name="Land M.L."/>
            <person name="Hauser L."/>
            <person name="Brettin T.S."/>
            <person name="Detter J.C."/>
            <person name="Han S."/>
            <person name="de Vos W.M."/>
            <person name="Janssen P.H."/>
            <person name="Smidt H."/>
        </authorList>
    </citation>
    <scope>NUCLEOTIDE SEQUENCE [LARGE SCALE GENOMIC DNA]</scope>
    <source>
        <strain evidence="1 2">Ellin514</strain>
    </source>
</reference>
<dbReference type="AlphaFoldDB" id="B9XC20"/>